<gene>
    <name evidence="1" type="ORF">NW762_006385</name>
</gene>
<protein>
    <submittedName>
        <fullName evidence="1">Uncharacterized protein</fullName>
    </submittedName>
</protein>
<dbReference type="AlphaFoldDB" id="A0A9W8S3C8"/>
<dbReference type="Proteomes" id="UP001152049">
    <property type="component" value="Unassembled WGS sequence"/>
</dbReference>
<evidence type="ECO:0000313" key="2">
    <source>
        <dbReference type="Proteomes" id="UP001152049"/>
    </source>
</evidence>
<evidence type="ECO:0000313" key="1">
    <source>
        <dbReference type="EMBL" id="KAJ4263565.1"/>
    </source>
</evidence>
<reference evidence="1" key="1">
    <citation type="submission" date="2022-09" db="EMBL/GenBank/DDBJ databases">
        <title>Fusarium specimens isolated from Avocado Roots.</title>
        <authorList>
            <person name="Stajich J."/>
            <person name="Roper C."/>
            <person name="Heimlech-Rivalta G."/>
        </authorList>
    </citation>
    <scope>NUCLEOTIDE SEQUENCE</scope>
    <source>
        <strain evidence="1">CF00136</strain>
    </source>
</reference>
<accession>A0A9W8S3C8</accession>
<comment type="caution">
    <text evidence="1">The sequence shown here is derived from an EMBL/GenBank/DDBJ whole genome shotgun (WGS) entry which is preliminary data.</text>
</comment>
<organism evidence="1 2">
    <name type="scientific">Fusarium torreyae</name>
    <dbReference type="NCBI Taxonomy" id="1237075"/>
    <lineage>
        <taxon>Eukaryota</taxon>
        <taxon>Fungi</taxon>
        <taxon>Dikarya</taxon>
        <taxon>Ascomycota</taxon>
        <taxon>Pezizomycotina</taxon>
        <taxon>Sordariomycetes</taxon>
        <taxon>Hypocreomycetidae</taxon>
        <taxon>Hypocreales</taxon>
        <taxon>Nectriaceae</taxon>
        <taxon>Fusarium</taxon>
    </lineage>
</organism>
<name>A0A9W8S3C8_9HYPO</name>
<keyword evidence="2" id="KW-1185">Reference proteome</keyword>
<dbReference type="EMBL" id="JAOQAZ010000010">
    <property type="protein sequence ID" value="KAJ4263565.1"/>
    <property type="molecule type" value="Genomic_DNA"/>
</dbReference>
<sequence length="101" mass="11496">MNTMNDKMWPKALAWPPTGKKIDWVGFFEPVHDGERVFLEVPLRGRLDWSFAGPVSSVVHHENRESQDEMQMVMAKEAASGKACPDPVVDTFVEEIGYFWG</sequence>
<proteinExistence type="predicted"/>